<dbReference type="GO" id="GO:0008270">
    <property type="term" value="F:zinc ion binding"/>
    <property type="evidence" value="ECO:0007669"/>
    <property type="project" value="UniProtKB-KW"/>
</dbReference>
<evidence type="ECO:0000256" key="6">
    <source>
        <dbReference type="ARBA" id="ARBA00023242"/>
    </source>
</evidence>
<feature type="domain" description="C2H2-type" evidence="8">
    <location>
        <begin position="96"/>
        <end position="123"/>
    </location>
</feature>
<dbReference type="KEGG" id="goe:100904213"/>
<dbReference type="InterPro" id="IPR013087">
    <property type="entry name" value="Znf_C2H2_type"/>
</dbReference>
<evidence type="ECO:0000256" key="7">
    <source>
        <dbReference type="PROSITE-ProRule" id="PRU00042"/>
    </source>
</evidence>
<dbReference type="AlphaFoldDB" id="A0AAJ6QNZ2"/>
<evidence type="ECO:0000256" key="3">
    <source>
        <dbReference type="ARBA" id="ARBA00022737"/>
    </source>
</evidence>
<dbReference type="GO" id="GO:0045944">
    <property type="term" value="P:positive regulation of transcription by RNA polymerase II"/>
    <property type="evidence" value="ECO:0007669"/>
    <property type="project" value="TreeGrafter"/>
</dbReference>
<dbReference type="RefSeq" id="XP_003739139.1">
    <property type="nucleotide sequence ID" value="XM_003739091.1"/>
</dbReference>
<dbReference type="FunFam" id="3.30.160.60:FF:002319">
    <property type="entry name" value="Uncharacterized protein"/>
    <property type="match status" value="1"/>
</dbReference>
<feature type="domain" description="C2H2-type" evidence="8">
    <location>
        <begin position="124"/>
        <end position="152"/>
    </location>
</feature>
<dbReference type="Pfam" id="PF13909">
    <property type="entry name" value="zf-H2C2_5"/>
    <property type="match status" value="1"/>
</dbReference>
<protein>
    <submittedName>
        <fullName evidence="10">Zinc finger protein 568-like</fullName>
    </submittedName>
</protein>
<evidence type="ECO:0000256" key="1">
    <source>
        <dbReference type="ARBA" id="ARBA00004123"/>
    </source>
</evidence>
<keyword evidence="9" id="KW-1185">Reference proteome</keyword>
<evidence type="ECO:0000259" key="8">
    <source>
        <dbReference type="PROSITE" id="PS50157"/>
    </source>
</evidence>
<keyword evidence="2" id="KW-0479">Metal-binding</keyword>
<evidence type="ECO:0000256" key="5">
    <source>
        <dbReference type="ARBA" id="ARBA00022833"/>
    </source>
</evidence>
<evidence type="ECO:0000313" key="9">
    <source>
        <dbReference type="Proteomes" id="UP000694867"/>
    </source>
</evidence>
<comment type="subcellular location">
    <subcellularLocation>
        <location evidence="1">Nucleus</location>
    </subcellularLocation>
</comment>
<dbReference type="InterPro" id="IPR050688">
    <property type="entry name" value="Zinc_finger/UBP_domain"/>
</dbReference>
<dbReference type="SMART" id="SM00355">
    <property type="entry name" value="ZnF_C2H2"/>
    <property type="match status" value="2"/>
</dbReference>
<name>A0AAJ6QNZ2_9ACAR</name>
<dbReference type="InterPro" id="IPR036236">
    <property type="entry name" value="Znf_C2H2_sf"/>
</dbReference>
<evidence type="ECO:0000313" key="10">
    <source>
        <dbReference type="RefSeq" id="XP_003739139.1"/>
    </source>
</evidence>
<proteinExistence type="predicted"/>
<keyword evidence="5" id="KW-0862">Zinc</keyword>
<keyword evidence="6" id="KW-0539">Nucleus</keyword>
<dbReference type="PANTHER" id="PTHR24403">
    <property type="entry name" value="ZINC FINGER PROTEIN"/>
    <property type="match status" value="1"/>
</dbReference>
<dbReference type="FunFam" id="3.30.160.60:FF:001573">
    <property type="entry name" value="Zinc finger protein 407"/>
    <property type="match status" value="1"/>
</dbReference>
<dbReference type="GO" id="GO:0005634">
    <property type="term" value="C:nucleus"/>
    <property type="evidence" value="ECO:0007669"/>
    <property type="project" value="UniProtKB-SubCell"/>
</dbReference>
<dbReference type="Pfam" id="PF23611">
    <property type="entry name" value="zf-C2H2_16"/>
    <property type="match status" value="1"/>
</dbReference>
<dbReference type="GeneID" id="100904213"/>
<keyword evidence="4 7" id="KW-0863">Zinc-finger</keyword>
<evidence type="ECO:0000256" key="4">
    <source>
        <dbReference type="ARBA" id="ARBA00022771"/>
    </source>
</evidence>
<dbReference type="SUPFAM" id="SSF57667">
    <property type="entry name" value="beta-beta-alpha zinc fingers"/>
    <property type="match status" value="1"/>
</dbReference>
<dbReference type="PANTHER" id="PTHR24403:SF109">
    <property type="entry name" value="ZINC FINGER PROTEIN 845-LIKE"/>
    <property type="match status" value="1"/>
</dbReference>
<sequence length="170" mass="19390">MPVPKMNALFQRGKDVRSHQNPRPVILKELLFSVDQEVLRNLGILQPLQNYAFTPAEIALWNVATQETNNNFTNDGNCGRIGKPGRKAVRDPNKPFQCNVCEYSSKSKSNFTIHMRIHTGEKPFACSECDYRTSQKGNLRIHKERRHGITRDLRLSLPATLSDSDLKMQP</sequence>
<gene>
    <name evidence="10" type="primary">LOC100904213</name>
</gene>
<dbReference type="InterPro" id="IPR056438">
    <property type="entry name" value="Znf-C2H2_CTCF"/>
</dbReference>
<organism evidence="9 10">
    <name type="scientific">Galendromus occidentalis</name>
    <name type="common">western predatory mite</name>
    <dbReference type="NCBI Taxonomy" id="34638"/>
    <lineage>
        <taxon>Eukaryota</taxon>
        <taxon>Metazoa</taxon>
        <taxon>Ecdysozoa</taxon>
        <taxon>Arthropoda</taxon>
        <taxon>Chelicerata</taxon>
        <taxon>Arachnida</taxon>
        <taxon>Acari</taxon>
        <taxon>Parasitiformes</taxon>
        <taxon>Mesostigmata</taxon>
        <taxon>Gamasina</taxon>
        <taxon>Phytoseioidea</taxon>
        <taxon>Phytoseiidae</taxon>
        <taxon>Typhlodrominae</taxon>
        <taxon>Galendromus</taxon>
    </lineage>
</organism>
<dbReference type="PROSITE" id="PS50157">
    <property type="entry name" value="ZINC_FINGER_C2H2_2"/>
    <property type="match status" value="2"/>
</dbReference>
<reference evidence="10" key="1">
    <citation type="submission" date="2025-08" db="UniProtKB">
        <authorList>
            <consortium name="RefSeq"/>
        </authorList>
    </citation>
    <scope>IDENTIFICATION</scope>
</reference>
<dbReference type="Proteomes" id="UP000694867">
    <property type="component" value="Unplaced"/>
</dbReference>
<keyword evidence="3" id="KW-0677">Repeat</keyword>
<accession>A0AAJ6QNZ2</accession>
<dbReference type="Gene3D" id="3.30.160.60">
    <property type="entry name" value="Classic Zinc Finger"/>
    <property type="match status" value="2"/>
</dbReference>
<evidence type="ECO:0000256" key="2">
    <source>
        <dbReference type="ARBA" id="ARBA00022723"/>
    </source>
</evidence>